<comment type="caution">
    <text evidence="3">The sequence shown here is derived from an EMBL/GenBank/DDBJ whole genome shotgun (WGS) entry which is preliminary data.</text>
</comment>
<feature type="compositionally biased region" description="Polar residues" evidence="1">
    <location>
        <begin position="125"/>
        <end position="134"/>
    </location>
</feature>
<name>A0AAE0ZE35_9GAST</name>
<keyword evidence="2" id="KW-0812">Transmembrane</keyword>
<feature type="compositionally biased region" description="Basic and acidic residues" evidence="1">
    <location>
        <begin position="108"/>
        <end position="123"/>
    </location>
</feature>
<dbReference type="EMBL" id="JAWDGP010004141">
    <property type="protein sequence ID" value="KAK3767515.1"/>
    <property type="molecule type" value="Genomic_DNA"/>
</dbReference>
<dbReference type="AlphaFoldDB" id="A0AAE0ZE35"/>
<accession>A0AAE0ZE35</accession>
<proteinExistence type="predicted"/>
<organism evidence="3 4">
    <name type="scientific">Elysia crispata</name>
    <name type="common">lettuce slug</name>
    <dbReference type="NCBI Taxonomy" id="231223"/>
    <lineage>
        <taxon>Eukaryota</taxon>
        <taxon>Metazoa</taxon>
        <taxon>Spiralia</taxon>
        <taxon>Lophotrochozoa</taxon>
        <taxon>Mollusca</taxon>
        <taxon>Gastropoda</taxon>
        <taxon>Heterobranchia</taxon>
        <taxon>Euthyneura</taxon>
        <taxon>Panpulmonata</taxon>
        <taxon>Sacoglossa</taxon>
        <taxon>Placobranchoidea</taxon>
        <taxon>Plakobranchidae</taxon>
        <taxon>Elysia</taxon>
    </lineage>
</organism>
<dbReference type="Proteomes" id="UP001283361">
    <property type="component" value="Unassembled WGS sequence"/>
</dbReference>
<evidence type="ECO:0000313" key="3">
    <source>
        <dbReference type="EMBL" id="KAK3767515.1"/>
    </source>
</evidence>
<sequence>MKTSTKYWLSYTKTAAVDTSKATVYLLWPGKPDLRSDSYTFPEIRAKAKASRNADGTEHISKAFILAGLGALLAIAAGVALICYYEHGSRQTADRITFIVQSQAPAEGRGEKETETMAKRVEDGNATSSFGSVI</sequence>
<evidence type="ECO:0000256" key="2">
    <source>
        <dbReference type="SAM" id="Phobius"/>
    </source>
</evidence>
<feature type="transmembrane region" description="Helical" evidence="2">
    <location>
        <begin position="63"/>
        <end position="85"/>
    </location>
</feature>
<evidence type="ECO:0000256" key="1">
    <source>
        <dbReference type="SAM" id="MobiDB-lite"/>
    </source>
</evidence>
<keyword evidence="2" id="KW-1133">Transmembrane helix</keyword>
<feature type="region of interest" description="Disordered" evidence="1">
    <location>
        <begin position="104"/>
        <end position="134"/>
    </location>
</feature>
<gene>
    <name evidence="3" type="ORF">RRG08_019932</name>
</gene>
<protein>
    <submittedName>
        <fullName evidence="3">Uncharacterized protein</fullName>
    </submittedName>
</protein>
<reference evidence="3" key="1">
    <citation type="journal article" date="2023" name="G3 (Bethesda)">
        <title>A reference genome for the long-term kleptoplast-retaining sea slug Elysia crispata morphotype clarki.</title>
        <authorList>
            <person name="Eastman K.E."/>
            <person name="Pendleton A.L."/>
            <person name="Shaikh M.A."/>
            <person name="Suttiyut T."/>
            <person name="Ogas R."/>
            <person name="Tomko P."/>
            <person name="Gavelis G."/>
            <person name="Widhalm J.R."/>
            <person name="Wisecaver J.H."/>
        </authorList>
    </citation>
    <scope>NUCLEOTIDE SEQUENCE</scope>
    <source>
        <strain evidence="3">ECLA1</strain>
    </source>
</reference>
<keyword evidence="2" id="KW-0472">Membrane</keyword>
<evidence type="ECO:0000313" key="4">
    <source>
        <dbReference type="Proteomes" id="UP001283361"/>
    </source>
</evidence>
<keyword evidence="4" id="KW-1185">Reference proteome</keyword>